<dbReference type="GO" id="GO:0000978">
    <property type="term" value="F:RNA polymerase II cis-regulatory region sequence-specific DNA binding"/>
    <property type="evidence" value="ECO:0007669"/>
    <property type="project" value="TreeGrafter"/>
</dbReference>
<dbReference type="InterPro" id="IPR036910">
    <property type="entry name" value="HMG_box_dom_sf"/>
</dbReference>
<evidence type="ECO:0000313" key="6">
    <source>
        <dbReference type="EMBL" id="EPQ58708.1"/>
    </source>
</evidence>
<dbReference type="Gene3D" id="1.10.30.10">
    <property type="entry name" value="High mobility group box domain"/>
    <property type="match status" value="1"/>
</dbReference>
<organism evidence="6 7">
    <name type="scientific">Gloeophyllum trabeum (strain ATCC 11539 / FP-39264 / Madison 617)</name>
    <name type="common">Brown rot fungus</name>
    <dbReference type="NCBI Taxonomy" id="670483"/>
    <lineage>
        <taxon>Eukaryota</taxon>
        <taxon>Fungi</taxon>
        <taxon>Dikarya</taxon>
        <taxon>Basidiomycota</taxon>
        <taxon>Agaricomycotina</taxon>
        <taxon>Agaricomycetes</taxon>
        <taxon>Gloeophyllales</taxon>
        <taxon>Gloeophyllaceae</taxon>
        <taxon>Gloeophyllum</taxon>
    </lineage>
</organism>
<dbReference type="SMART" id="SM00398">
    <property type="entry name" value="HMG"/>
    <property type="match status" value="1"/>
</dbReference>
<evidence type="ECO:0000256" key="2">
    <source>
        <dbReference type="ARBA" id="ARBA00023163"/>
    </source>
</evidence>
<protein>
    <recommendedName>
        <fullName evidence="5">HMG box domain-containing protein</fullName>
    </recommendedName>
</protein>
<dbReference type="SUPFAM" id="SSF47095">
    <property type="entry name" value="HMG-box"/>
    <property type="match status" value="1"/>
</dbReference>
<dbReference type="OrthoDB" id="6247875at2759"/>
<sequence length="362" mass="39985">MSAHTYSYTPRVLGWEPDDDTVDEVVVFPLSPDQYLDTHSDASSASPAPSPSPRPRIPRPRNEFIIFRCEYARAHAAHGAAPITTKSLSLRAAEAWRRLPPPRRAHYRALAAREKEEHERKYPDYRYRPDRKRQAARGVVQLVARRRRSGSTSSAASVTEASSPEPATPTPASSPELRHPPQSPVIVPSQSYPQAYFQPQATLAGYPATQGYSYPAIAASPSDDAWHLPHEQYEPAKQYNHPQDAASYQPYMDFGNPADTATHAPDVPTAPSLLPAAADSHELFSALVHTGGHEQWEQSLFDTYIQASYGESPEEEFARLARPLRHRSSMIWVEPGPDFASNAATSAGIDELGFRAAQLPMA</sequence>
<feature type="domain" description="HMG box" evidence="5">
    <location>
        <begin position="57"/>
        <end position="126"/>
    </location>
</feature>
<keyword evidence="2" id="KW-0804">Transcription</keyword>
<feature type="region of interest" description="Disordered" evidence="4">
    <location>
        <begin position="111"/>
        <end position="189"/>
    </location>
</feature>
<feature type="region of interest" description="Disordered" evidence="4">
    <location>
        <begin position="36"/>
        <end position="59"/>
    </location>
</feature>
<dbReference type="HOGENOM" id="CLU_765150_0_0_1"/>
<accession>S7QHI0</accession>
<evidence type="ECO:0000256" key="3">
    <source>
        <dbReference type="PROSITE-ProRule" id="PRU00267"/>
    </source>
</evidence>
<dbReference type="KEGG" id="gtr:GLOTRDRAFT_127199"/>
<dbReference type="GO" id="GO:0005634">
    <property type="term" value="C:nucleus"/>
    <property type="evidence" value="ECO:0007669"/>
    <property type="project" value="UniProtKB-UniRule"/>
</dbReference>
<keyword evidence="3" id="KW-0539">Nucleus</keyword>
<evidence type="ECO:0000256" key="1">
    <source>
        <dbReference type="ARBA" id="ARBA00023125"/>
    </source>
</evidence>
<dbReference type="PANTHER" id="PTHR10270">
    <property type="entry name" value="SOX TRANSCRIPTION FACTOR"/>
    <property type="match status" value="1"/>
</dbReference>
<dbReference type="InterPro" id="IPR009071">
    <property type="entry name" value="HMG_box_dom"/>
</dbReference>
<dbReference type="EMBL" id="KB469298">
    <property type="protein sequence ID" value="EPQ58708.1"/>
    <property type="molecule type" value="Genomic_DNA"/>
</dbReference>
<evidence type="ECO:0000313" key="7">
    <source>
        <dbReference type="Proteomes" id="UP000030669"/>
    </source>
</evidence>
<dbReference type="Pfam" id="PF00505">
    <property type="entry name" value="HMG_box"/>
    <property type="match status" value="1"/>
</dbReference>
<evidence type="ECO:0000256" key="4">
    <source>
        <dbReference type="SAM" id="MobiDB-lite"/>
    </source>
</evidence>
<gene>
    <name evidence="6" type="ORF">GLOTRDRAFT_127199</name>
</gene>
<dbReference type="RefSeq" id="XP_007863817.1">
    <property type="nucleotide sequence ID" value="XM_007865626.1"/>
</dbReference>
<proteinExistence type="predicted"/>
<dbReference type="GO" id="GO:0001228">
    <property type="term" value="F:DNA-binding transcription activator activity, RNA polymerase II-specific"/>
    <property type="evidence" value="ECO:0007669"/>
    <property type="project" value="TreeGrafter"/>
</dbReference>
<dbReference type="GeneID" id="19301501"/>
<evidence type="ECO:0000259" key="5">
    <source>
        <dbReference type="PROSITE" id="PS50118"/>
    </source>
</evidence>
<dbReference type="CDD" id="cd01389">
    <property type="entry name" value="HMG-box_ROX1-like"/>
    <property type="match status" value="1"/>
</dbReference>
<name>S7QHI0_GLOTA</name>
<feature type="compositionally biased region" description="Low complexity" evidence="4">
    <location>
        <begin position="150"/>
        <end position="175"/>
    </location>
</feature>
<dbReference type="InterPro" id="IPR050140">
    <property type="entry name" value="SRY-related_HMG-box_TF-like"/>
</dbReference>
<feature type="DNA-binding region" description="HMG box" evidence="3">
    <location>
        <begin position="57"/>
        <end position="126"/>
    </location>
</feature>
<dbReference type="GO" id="GO:0000122">
    <property type="term" value="P:negative regulation of transcription by RNA polymerase II"/>
    <property type="evidence" value="ECO:0007669"/>
    <property type="project" value="TreeGrafter"/>
</dbReference>
<dbReference type="PANTHER" id="PTHR10270:SF161">
    <property type="entry name" value="SEX-DETERMINING REGION Y PROTEIN"/>
    <property type="match status" value="1"/>
</dbReference>
<dbReference type="GO" id="GO:0030154">
    <property type="term" value="P:cell differentiation"/>
    <property type="evidence" value="ECO:0007669"/>
    <property type="project" value="TreeGrafter"/>
</dbReference>
<dbReference type="eggNOG" id="KOG0527">
    <property type="taxonomic scope" value="Eukaryota"/>
</dbReference>
<keyword evidence="7" id="KW-1185">Reference proteome</keyword>
<dbReference type="PROSITE" id="PS50118">
    <property type="entry name" value="HMG_BOX_2"/>
    <property type="match status" value="1"/>
</dbReference>
<feature type="compositionally biased region" description="Basic and acidic residues" evidence="4">
    <location>
        <begin position="111"/>
        <end position="128"/>
    </location>
</feature>
<reference evidence="6 7" key="1">
    <citation type="journal article" date="2012" name="Science">
        <title>The Paleozoic origin of enzymatic lignin decomposition reconstructed from 31 fungal genomes.</title>
        <authorList>
            <person name="Floudas D."/>
            <person name="Binder M."/>
            <person name="Riley R."/>
            <person name="Barry K."/>
            <person name="Blanchette R.A."/>
            <person name="Henrissat B."/>
            <person name="Martinez A.T."/>
            <person name="Otillar R."/>
            <person name="Spatafora J.W."/>
            <person name="Yadav J.S."/>
            <person name="Aerts A."/>
            <person name="Benoit I."/>
            <person name="Boyd A."/>
            <person name="Carlson A."/>
            <person name="Copeland A."/>
            <person name="Coutinho P.M."/>
            <person name="de Vries R.P."/>
            <person name="Ferreira P."/>
            <person name="Findley K."/>
            <person name="Foster B."/>
            <person name="Gaskell J."/>
            <person name="Glotzer D."/>
            <person name="Gorecki P."/>
            <person name="Heitman J."/>
            <person name="Hesse C."/>
            <person name="Hori C."/>
            <person name="Igarashi K."/>
            <person name="Jurgens J.A."/>
            <person name="Kallen N."/>
            <person name="Kersten P."/>
            <person name="Kohler A."/>
            <person name="Kuees U."/>
            <person name="Kumar T.K.A."/>
            <person name="Kuo A."/>
            <person name="LaButti K."/>
            <person name="Larrondo L.F."/>
            <person name="Lindquist E."/>
            <person name="Ling A."/>
            <person name="Lombard V."/>
            <person name="Lucas S."/>
            <person name="Lundell T."/>
            <person name="Martin R."/>
            <person name="McLaughlin D.J."/>
            <person name="Morgenstern I."/>
            <person name="Morin E."/>
            <person name="Murat C."/>
            <person name="Nagy L.G."/>
            <person name="Nolan M."/>
            <person name="Ohm R.A."/>
            <person name="Patyshakuliyeva A."/>
            <person name="Rokas A."/>
            <person name="Ruiz-Duenas F.J."/>
            <person name="Sabat G."/>
            <person name="Salamov A."/>
            <person name="Samejima M."/>
            <person name="Schmutz J."/>
            <person name="Slot J.C."/>
            <person name="St John F."/>
            <person name="Stenlid J."/>
            <person name="Sun H."/>
            <person name="Sun S."/>
            <person name="Syed K."/>
            <person name="Tsang A."/>
            <person name="Wiebenga A."/>
            <person name="Young D."/>
            <person name="Pisabarro A."/>
            <person name="Eastwood D.C."/>
            <person name="Martin F."/>
            <person name="Cullen D."/>
            <person name="Grigoriev I.V."/>
            <person name="Hibbett D.S."/>
        </authorList>
    </citation>
    <scope>NUCLEOTIDE SEQUENCE [LARGE SCALE GENOMIC DNA]</scope>
    <source>
        <strain evidence="6 7">ATCC 11539</strain>
    </source>
</reference>
<keyword evidence="1 3" id="KW-0238">DNA-binding</keyword>
<dbReference type="Proteomes" id="UP000030669">
    <property type="component" value="Unassembled WGS sequence"/>
</dbReference>
<dbReference type="AlphaFoldDB" id="S7QHI0"/>
<dbReference type="OMA" id="ILIDEWT"/>